<feature type="region of interest" description="Disordered" evidence="1">
    <location>
        <begin position="75"/>
        <end position="106"/>
    </location>
</feature>
<feature type="region of interest" description="Disordered" evidence="1">
    <location>
        <begin position="120"/>
        <end position="141"/>
    </location>
</feature>
<keyword evidence="3" id="KW-1185">Reference proteome</keyword>
<protein>
    <submittedName>
        <fullName evidence="2">Uncharacterized protein</fullName>
    </submittedName>
</protein>
<feature type="region of interest" description="Disordered" evidence="1">
    <location>
        <begin position="300"/>
        <end position="357"/>
    </location>
</feature>
<comment type="caution">
    <text evidence="2">The sequence shown here is derived from an EMBL/GenBank/DDBJ whole genome shotgun (WGS) entry which is preliminary data.</text>
</comment>
<accession>A0AA38NXW8</accession>
<organism evidence="2 3">
    <name type="scientific">Lentinula raphanica</name>
    <dbReference type="NCBI Taxonomy" id="153919"/>
    <lineage>
        <taxon>Eukaryota</taxon>
        <taxon>Fungi</taxon>
        <taxon>Dikarya</taxon>
        <taxon>Basidiomycota</taxon>
        <taxon>Agaricomycotina</taxon>
        <taxon>Agaricomycetes</taxon>
        <taxon>Agaricomycetidae</taxon>
        <taxon>Agaricales</taxon>
        <taxon>Marasmiineae</taxon>
        <taxon>Omphalotaceae</taxon>
        <taxon>Lentinula</taxon>
    </lineage>
</organism>
<sequence length="482" mass="51808">MAPRKKNTGSSRAPRGKKRGSAVRSRSIVHSPTPSPHPDLQKNGGDVTTDDESDAGAPGADDHYVLDGFVVADDPALLSPLTPPEDNPFATDGTAFDMDPPPSEATDVLDESLVYPSDVSISGHQCDRLPSADDDNKDDVKPFVKTEAGMGESVSWRNTPSPSSTYRHRFTNYVTVALSPDRLLGPPLKEDFLDDNKSNFNADSMMSSPIPWPDTPSPRTKFRNQHNEPVNRSPSPDLVVSGPFPVSRGLTFGSIPPPVYNGSSTSSISNGSVMVSPSSGINNFSHSSFLDTSKLPVQPPRIFGAPDPSTLLFSSSKMRSPNKRSIDAGADTSSSPSHSPDKRRRKDGPSANDFMSSSPALFYQGRTYVAVDVPIFPPYHSSPPDGVDFPIQTSPAHHHGYGALDPTTPRAAQSSQSAHSIEPKIHPSSFVQGHDLKGKKRAVSPSVYPDNNFVSISSPSHSIDFDALEFDLPDNFRDVPAL</sequence>
<dbReference type="EMBL" id="MU806917">
    <property type="protein sequence ID" value="KAJ3832570.1"/>
    <property type="molecule type" value="Genomic_DNA"/>
</dbReference>
<evidence type="ECO:0000256" key="1">
    <source>
        <dbReference type="SAM" id="MobiDB-lite"/>
    </source>
</evidence>
<proteinExistence type="predicted"/>
<evidence type="ECO:0000313" key="3">
    <source>
        <dbReference type="Proteomes" id="UP001163846"/>
    </source>
</evidence>
<feature type="compositionally biased region" description="Polar residues" evidence="1">
    <location>
        <begin position="198"/>
        <end position="207"/>
    </location>
</feature>
<reference evidence="2" key="1">
    <citation type="submission" date="2022-08" db="EMBL/GenBank/DDBJ databases">
        <authorList>
            <consortium name="DOE Joint Genome Institute"/>
            <person name="Min B."/>
            <person name="Riley R."/>
            <person name="Sierra-Patev S."/>
            <person name="Naranjo-Ortiz M."/>
            <person name="Looney B."/>
            <person name="Konkel Z."/>
            <person name="Slot J.C."/>
            <person name="Sakamoto Y."/>
            <person name="Steenwyk J.L."/>
            <person name="Rokas A."/>
            <person name="Carro J."/>
            <person name="Camarero S."/>
            <person name="Ferreira P."/>
            <person name="Molpeceres G."/>
            <person name="Ruiz-Duenas F.J."/>
            <person name="Serrano A."/>
            <person name="Henrissat B."/>
            <person name="Drula E."/>
            <person name="Hughes K.W."/>
            <person name="Mata J.L."/>
            <person name="Ishikawa N.K."/>
            <person name="Vargas-Isla R."/>
            <person name="Ushijima S."/>
            <person name="Smith C.A."/>
            <person name="Ahrendt S."/>
            <person name="Andreopoulos W."/>
            <person name="He G."/>
            <person name="Labutti K."/>
            <person name="Lipzen A."/>
            <person name="Ng V."/>
            <person name="Sandor L."/>
            <person name="Barry K."/>
            <person name="Martinez A.T."/>
            <person name="Xiao Y."/>
            <person name="Gibbons J.G."/>
            <person name="Terashima K."/>
            <person name="Hibbett D.S."/>
            <person name="Grigoriev I.V."/>
        </authorList>
    </citation>
    <scope>NUCLEOTIDE SEQUENCE</scope>
    <source>
        <strain evidence="2">TFB9207</strain>
    </source>
</reference>
<evidence type="ECO:0000313" key="2">
    <source>
        <dbReference type="EMBL" id="KAJ3832570.1"/>
    </source>
</evidence>
<gene>
    <name evidence="2" type="ORF">F5878DRAFT_666448</name>
</gene>
<feature type="region of interest" description="Disordered" evidence="1">
    <location>
        <begin position="195"/>
        <end position="239"/>
    </location>
</feature>
<feature type="region of interest" description="Disordered" evidence="1">
    <location>
        <begin position="1"/>
        <end position="62"/>
    </location>
</feature>
<dbReference type="AlphaFoldDB" id="A0AA38NXW8"/>
<name>A0AA38NXW8_9AGAR</name>
<dbReference type="Proteomes" id="UP001163846">
    <property type="component" value="Unassembled WGS sequence"/>
</dbReference>